<keyword evidence="2 3" id="KW-0175">Coiled coil</keyword>
<dbReference type="PROSITE" id="PS50086">
    <property type="entry name" value="TBC_RABGAP"/>
    <property type="match status" value="1"/>
</dbReference>
<dbReference type="Gene3D" id="1.10.8.270">
    <property type="entry name" value="putative rabgap domain of human tbc1 domain family member 14 like domains"/>
    <property type="match status" value="1"/>
</dbReference>
<dbReference type="FunFam" id="1.10.472.80:FF:000018">
    <property type="entry name" value="TBC1 domain family member 2B"/>
    <property type="match status" value="1"/>
</dbReference>
<accession>A0A8B7YS48</accession>
<gene>
    <name evidence="8" type="primary">LOC110981178</name>
</gene>
<feature type="region of interest" description="Disordered" evidence="4">
    <location>
        <begin position="228"/>
        <end position="269"/>
    </location>
</feature>
<dbReference type="AlphaFoldDB" id="A0A8B7YS48"/>
<dbReference type="Gene3D" id="2.30.29.30">
    <property type="entry name" value="Pleckstrin-homology domain (PH domain)/Phosphotyrosine-binding domain (PTB)"/>
    <property type="match status" value="1"/>
</dbReference>
<evidence type="ECO:0000313" key="7">
    <source>
        <dbReference type="Proteomes" id="UP000694845"/>
    </source>
</evidence>
<feature type="region of interest" description="Disordered" evidence="4">
    <location>
        <begin position="328"/>
        <end position="371"/>
    </location>
</feature>
<dbReference type="SMART" id="SM00233">
    <property type="entry name" value="PH"/>
    <property type="match status" value="1"/>
</dbReference>
<dbReference type="CDD" id="cd01265">
    <property type="entry name" value="PH_TBC1D2A"/>
    <property type="match status" value="1"/>
</dbReference>
<name>A0A8B7YS48_ACAPL</name>
<feature type="compositionally biased region" description="Polar residues" evidence="4">
    <location>
        <begin position="345"/>
        <end position="363"/>
    </location>
</feature>
<dbReference type="SUPFAM" id="SSF47923">
    <property type="entry name" value="Ypt/Rab-GAP domain of gyp1p"/>
    <property type="match status" value="2"/>
</dbReference>
<feature type="coiled-coil region" evidence="3">
    <location>
        <begin position="415"/>
        <end position="442"/>
    </location>
</feature>
<feature type="compositionally biased region" description="Polar residues" evidence="4">
    <location>
        <begin position="240"/>
        <end position="254"/>
    </location>
</feature>
<dbReference type="OrthoDB" id="294251at2759"/>
<dbReference type="PANTHER" id="PTHR47219">
    <property type="entry name" value="RAB GTPASE-ACTIVATING PROTEIN 1-LIKE"/>
    <property type="match status" value="1"/>
</dbReference>
<dbReference type="FunFam" id="2.30.29.30:FF:000248">
    <property type="entry name" value="TBC1 domain family member 2A isoform X1"/>
    <property type="match status" value="1"/>
</dbReference>
<dbReference type="GO" id="GO:0005829">
    <property type="term" value="C:cytosol"/>
    <property type="evidence" value="ECO:0007669"/>
    <property type="project" value="UniProtKB-ARBA"/>
</dbReference>
<proteinExistence type="predicted"/>
<feature type="region of interest" description="Disordered" evidence="4">
    <location>
        <begin position="1048"/>
        <end position="1082"/>
    </location>
</feature>
<dbReference type="GO" id="GO:0031267">
    <property type="term" value="F:small GTPase binding"/>
    <property type="evidence" value="ECO:0007669"/>
    <property type="project" value="TreeGrafter"/>
</dbReference>
<dbReference type="PANTHER" id="PTHR47219:SF20">
    <property type="entry name" value="TBC1 DOMAIN FAMILY MEMBER 2B"/>
    <property type="match status" value="1"/>
</dbReference>
<protein>
    <submittedName>
        <fullName evidence="8">TBC1 domain family member 2B-like</fullName>
    </submittedName>
</protein>
<dbReference type="Pfam" id="PF00566">
    <property type="entry name" value="RabGAP-TBC"/>
    <property type="match status" value="1"/>
</dbReference>
<feature type="compositionally biased region" description="Polar residues" evidence="4">
    <location>
        <begin position="45"/>
        <end position="58"/>
    </location>
</feature>
<evidence type="ECO:0000259" key="5">
    <source>
        <dbReference type="PROSITE" id="PS50003"/>
    </source>
</evidence>
<dbReference type="InterPro" id="IPR000195">
    <property type="entry name" value="Rab-GAP-TBC_dom"/>
</dbReference>
<evidence type="ECO:0000259" key="6">
    <source>
        <dbReference type="PROSITE" id="PS50086"/>
    </source>
</evidence>
<dbReference type="InterPro" id="IPR011993">
    <property type="entry name" value="PH-like_dom_sf"/>
</dbReference>
<dbReference type="Gene3D" id="1.10.472.80">
    <property type="entry name" value="Ypt/Rab-GAP domain of gyp1p, domain 3"/>
    <property type="match status" value="1"/>
</dbReference>
<dbReference type="PROSITE" id="PS50003">
    <property type="entry name" value="PH_DOMAIN"/>
    <property type="match status" value="1"/>
</dbReference>
<dbReference type="InterPro" id="IPR035969">
    <property type="entry name" value="Rab-GAP_TBC_sf"/>
</dbReference>
<dbReference type="SUPFAM" id="SSF50729">
    <property type="entry name" value="PH domain-like"/>
    <property type="match status" value="1"/>
</dbReference>
<dbReference type="GO" id="GO:0031410">
    <property type="term" value="C:cytoplasmic vesicle"/>
    <property type="evidence" value="ECO:0007669"/>
    <property type="project" value="UniProtKB-ARBA"/>
</dbReference>
<dbReference type="InterPro" id="IPR001849">
    <property type="entry name" value="PH_domain"/>
</dbReference>
<feature type="compositionally biased region" description="Acidic residues" evidence="4">
    <location>
        <begin position="1063"/>
        <end position="1072"/>
    </location>
</feature>
<keyword evidence="1" id="KW-0343">GTPase activation</keyword>
<dbReference type="GeneID" id="110981178"/>
<evidence type="ECO:0000256" key="4">
    <source>
        <dbReference type="SAM" id="MobiDB-lite"/>
    </source>
</evidence>
<feature type="domain" description="PH" evidence="5">
    <location>
        <begin position="122"/>
        <end position="221"/>
    </location>
</feature>
<dbReference type="KEGG" id="aplc:110981178"/>
<evidence type="ECO:0000256" key="3">
    <source>
        <dbReference type="SAM" id="Coils"/>
    </source>
</evidence>
<dbReference type="FunFam" id="1.10.8.270:FF:000014">
    <property type="entry name" value="Putative TBC1 domain family member 2B"/>
    <property type="match status" value="1"/>
</dbReference>
<feature type="coiled-coil region" evidence="3">
    <location>
        <begin position="476"/>
        <end position="524"/>
    </location>
</feature>
<dbReference type="GO" id="GO:0005096">
    <property type="term" value="F:GTPase activator activity"/>
    <property type="evidence" value="ECO:0007669"/>
    <property type="project" value="UniProtKB-KW"/>
</dbReference>
<dbReference type="Proteomes" id="UP000694845">
    <property type="component" value="Unplaced"/>
</dbReference>
<dbReference type="Gene3D" id="1.10.10.750">
    <property type="entry name" value="Ypt/Rab-GAP domain of gyp1p, domain 1"/>
    <property type="match status" value="1"/>
</dbReference>
<evidence type="ECO:0000313" key="8">
    <source>
        <dbReference type="RefSeq" id="XP_022094216.1"/>
    </source>
</evidence>
<organism evidence="7 8">
    <name type="scientific">Acanthaster planci</name>
    <name type="common">Crown-of-thorns starfish</name>
    <dbReference type="NCBI Taxonomy" id="133434"/>
    <lineage>
        <taxon>Eukaryota</taxon>
        <taxon>Metazoa</taxon>
        <taxon>Echinodermata</taxon>
        <taxon>Eleutherozoa</taxon>
        <taxon>Asterozoa</taxon>
        <taxon>Asteroidea</taxon>
        <taxon>Valvatacea</taxon>
        <taxon>Valvatida</taxon>
        <taxon>Acanthasteridae</taxon>
        <taxon>Acanthaster</taxon>
    </lineage>
</organism>
<dbReference type="OMA" id="YLDVTNW"/>
<dbReference type="InterPro" id="IPR050302">
    <property type="entry name" value="Rab_GAP_TBC_domain"/>
</dbReference>
<evidence type="ECO:0000256" key="2">
    <source>
        <dbReference type="ARBA" id="ARBA00023054"/>
    </source>
</evidence>
<sequence>MAVPYSLGNVMDGRLERRKLHDDTAPTSEVPTAVLISFDDEPSLEGTTGNVADQTASAMQEYDSDRATESMQLDTAVDGPSSRALAGPGPGGGGQVVNGADGDKVTLEASKIDSQKRGTMEEVKLCGYLNKMGEKGLIKTFKTRWFVFDNQRCRLYYYRTPQDLLPLGSIDIANASFNFEASDSTGTGHFHISTGGRVYQLQAKDRHTMMFWLQELQERRRAYSHQRTSLQRDKSLGHVSPTSLQPKTGLVSTQKIKDRSGDPFRGLPPILGPVELPTHSVGESTAHTMQQTGMFNLSLTNLKTEIRNQMSSLGLRRNASDEAPLVNLASETSQTDPPKAVKRPSSLNTAPSSGNQEPGQSESLPPADQGTRKAYESFKAGFIKKFGRTSSADIPSPTAVWFENESVQDYECAQCRKFHSQLNAVQEELELVENEVKASQEVITMLHKQLTATQMEHSTNDIFLQSKTDKEKLLILNRKDKQLIQLEQLLQEMREDRDRVVEQLRSKEREVDHLNEQISMFMELITAKDQVVMSLTSRVHELEQNEPIRLTTKPQGTLQHRPLSGPQGRGSGSFTERTTDIPFIDQAAFDKLKDACQAFETQNKFLNTEILELNKIREDDLLRERMMFEKHSELEAEFYRTQSKYLLLLDQLKTPKRGSDLVNETDDELISRLIEEAIESDTNDQTQPSTQAVVNERYDRYGFIQEMEENGEEASKLASKAAVAQRRSEEIESQRSDRGISLSIKWENYLVQHGDGELTKTLELKFLVRQGIPHEYRHRVWKAMVEWHVKKDKELTGPGYYDKLIKSEKFKMNPATKQIELDLLRTLPTNKNFDNIDSKGIPSLRRVLKAYSVHNPTIGYCQGLNRVAAISLLFLDEEDAFWCLVAIVECIMPADYYSKTLIGSQTDQRVFKDLLTEKLPRLSTHLDNFGIDLSLISFNWFITVFCDNVPPETMLRIWGTLLYEGNKVLFRFALAFFKMSEAQLLVLHDYIHIFNYLRKMTSKMTDISRLTQIAFDELSHFPRRHINNRRAVHRAQIKQQLEELDKMRDEYVPQHRPSTEGVISDDDEDYDTVEALGGNSKS</sequence>
<evidence type="ECO:0000256" key="1">
    <source>
        <dbReference type="ARBA" id="ARBA00022468"/>
    </source>
</evidence>
<feature type="domain" description="Rab-GAP TBC" evidence="6">
    <location>
        <begin position="771"/>
        <end position="965"/>
    </location>
</feature>
<dbReference type="CTD" id="23102"/>
<keyword evidence="7" id="KW-1185">Reference proteome</keyword>
<feature type="region of interest" description="Disordered" evidence="4">
    <location>
        <begin position="39"/>
        <end position="102"/>
    </location>
</feature>
<dbReference type="SMART" id="SM00164">
    <property type="entry name" value="TBC"/>
    <property type="match status" value="1"/>
</dbReference>
<dbReference type="Pfam" id="PF15413">
    <property type="entry name" value="PH_11"/>
    <property type="match status" value="1"/>
</dbReference>
<dbReference type="RefSeq" id="XP_022094216.1">
    <property type="nucleotide sequence ID" value="XM_022238524.1"/>
</dbReference>
<reference evidence="8" key="1">
    <citation type="submission" date="2025-08" db="UniProtKB">
        <authorList>
            <consortium name="RefSeq"/>
        </authorList>
    </citation>
    <scope>IDENTIFICATION</scope>
</reference>